<evidence type="ECO:0000256" key="2">
    <source>
        <dbReference type="SAM" id="Phobius"/>
    </source>
</evidence>
<evidence type="ECO:0000256" key="1">
    <source>
        <dbReference type="SAM" id="MobiDB-lite"/>
    </source>
</evidence>
<keyword evidence="4" id="KW-1185">Reference proteome</keyword>
<accession>A0ABY2DLG7</accession>
<keyword evidence="2" id="KW-0812">Transmembrane</keyword>
<gene>
    <name evidence="3" type="ORF">E1091_01555</name>
</gene>
<evidence type="ECO:0000313" key="4">
    <source>
        <dbReference type="Proteomes" id="UP000295626"/>
    </source>
</evidence>
<name>A0ABY2DLG7_9ACTN</name>
<protein>
    <submittedName>
        <fullName evidence="3">Uncharacterized protein</fullName>
    </submittedName>
</protein>
<comment type="caution">
    <text evidence="3">The sequence shown here is derived from an EMBL/GenBank/DDBJ whole genome shotgun (WGS) entry which is preliminary data.</text>
</comment>
<dbReference type="Proteomes" id="UP000295626">
    <property type="component" value="Unassembled WGS sequence"/>
</dbReference>
<proteinExistence type="predicted"/>
<reference evidence="3 4" key="1">
    <citation type="submission" date="2019-02" db="EMBL/GenBank/DDBJ databases">
        <title>Draft genome sequences of novel Actinobacteria.</title>
        <authorList>
            <person name="Sahin N."/>
            <person name="Ay H."/>
            <person name="Saygin H."/>
        </authorList>
    </citation>
    <scope>NUCLEOTIDE SEQUENCE [LARGE SCALE GENOMIC DNA]</scope>
    <source>
        <strain evidence="3 4">JCM 30529</strain>
    </source>
</reference>
<organism evidence="3 4">
    <name type="scientific">Micromonospora fluostatini</name>
    <dbReference type="NCBI Taxonomy" id="1629071"/>
    <lineage>
        <taxon>Bacteria</taxon>
        <taxon>Bacillati</taxon>
        <taxon>Actinomycetota</taxon>
        <taxon>Actinomycetes</taxon>
        <taxon>Micromonosporales</taxon>
        <taxon>Micromonosporaceae</taxon>
        <taxon>Micromonospora</taxon>
    </lineage>
</organism>
<feature type="compositionally biased region" description="Polar residues" evidence="1">
    <location>
        <begin position="1"/>
        <end position="17"/>
    </location>
</feature>
<feature type="transmembrane region" description="Helical" evidence="2">
    <location>
        <begin position="105"/>
        <end position="128"/>
    </location>
</feature>
<keyword evidence="2" id="KW-0472">Membrane</keyword>
<keyword evidence="2" id="KW-1133">Transmembrane helix</keyword>
<sequence>MNPQKTATATLRNTDSSDAPARVRPALTLVQPALGPETGQGAARTRAISPEKAMRQGGKGSNFLRPHLQGAAEGLATSWSFTERPESVLDRARRVIPAKSEVPHWVLWLPAVAVGAVCLGVSFTVRLIDLAFATRRRGAVATGALALSYATYRVARTVTG</sequence>
<dbReference type="EMBL" id="SMKE01000021">
    <property type="protein sequence ID" value="TDC02072.1"/>
    <property type="molecule type" value="Genomic_DNA"/>
</dbReference>
<evidence type="ECO:0000313" key="3">
    <source>
        <dbReference type="EMBL" id="TDC02072.1"/>
    </source>
</evidence>
<feature type="region of interest" description="Disordered" evidence="1">
    <location>
        <begin position="1"/>
        <end position="23"/>
    </location>
</feature>